<dbReference type="GO" id="GO:0051301">
    <property type="term" value="P:cell division"/>
    <property type="evidence" value="ECO:0007669"/>
    <property type="project" value="UniProtKB-KW"/>
</dbReference>
<comment type="subcellular location">
    <subcellularLocation>
        <location evidence="1">Nucleus</location>
    </subcellularLocation>
</comment>
<proteinExistence type="inferred from homology"/>
<keyword evidence="7" id="KW-0131">Cell cycle</keyword>
<name>A0A9P9IF42_9PLEO</name>
<dbReference type="EMBL" id="JAGMWT010000013">
    <property type="protein sequence ID" value="KAH7117617.1"/>
    <property type="molecule type" value="Genomic_DNA"/>
</dbReference>
<dbReference type="PANTHER" id="PTHR21394">
    <property type="entry name" value="MAU2 CHROMATID COHESION FACTOR HOMOLOG"/>
    <property type="match status" value="1"/>
</dbReference>
<keyword evidence="3" id="KW-0132">Cell division</keyword>
<evidence type="ECO:0000256" key="4">
    <source>
        <dbReference type="ARBA" id="ARBA00022776"/>
    </source>
</evidence>
<keyword evidence="4" id="KW-0498">Mitosis</keyword>
<dbReference type="GO" id="GO:0005634">
    <property type="term" value="C:nucleus"/>
    <property type="evidence" value="ECO:0007669"/>
    <property type="project" value="UniProtKB-SubCell"/>
</dbReference>
<dbReference type="Proteomes" id="UP000700596">
    <property type="component" value="Unassembled WGS sequence"/>
</dbReference>
<keyword evidence="6" id="KW-0539">Nucleus</keyword>
<feature type="region of interest" description="Disordered" evidence="8">
    <location>
        <begin position="1"/>
        <end position="230"/>
    </location>
</feature>
<keyword evidence="10" id="KW-1185">Reference proteome</keyword>
<organism evidence="9 10">
    <name type="scientific">Dendryphion nanum</name>
    <dbReference type="NCBI Taxonomy" id="256645"/>
    <lineage>
        <taxon>Eukaryota</taxon>
        <taxon>Fungi</taxon>
        <taxon>Dikarya</taxon>
        <taxon>Ascomycota</taxon>
        <taxon>Pezizomycotina</taxon>
        <taxon>Dothideomycetes</taxon>
        <taxon>Pleosporomycetidae</taxon>
        <taxon>Pleosporales</taxon>
        <taxon>Torulaceae</taxon>
        <taxon>Dendryphion</taxon>
    </lineage>
</organism>
<keyword evidence="5" id="KW-0159">Chromosome partition</keyword>
<evidence type="ECO:0000256" key="7">
    <source>
        <dbReference type="ARBA" id="ARBA00023306"/>
    </source>
</evidence>
<feature type="compositionally biased region" description="Polar residues" evidence="8">
    <location>
        <begin position="142"/>
        <end position="155"/>
    </location>
</feature>
<feature type="compositionally biased region" description="Polar residues" evidence="8">
    <location>
        <begin position="116"/>
        <end position="128"/>
    </location>
</feature>
<feature type="compositionally biased region" description="Pro residues" evidence="8">
    <location>
        <begin position="31"/>
        <end position="40"/>
    </location>
</feature>
<gene>
    <name evidence="9" type="ORF">B0J11DRAFT_468018</name>
</gene>
<feature type="compositionally biased region" description="Polar residues" evidence="8">
    <location>
        <begin position="65"/>
        <end position="76"/>
    </location>
</feature>
<evidence type="ECO:0000256" key="3">
    <source>
        <dbReference type="ARBA" id="ARBA00022618"/>
    </source>
</evidence>
<dbReference type="Pfam" id="PF10345">
    <property type="entry name" value="Cohesin_load"/>
    <property type="match status" value="1"/>
</dbReference>
<dbReference type="InterPro" id="IPR019440">
    <property type="entry name" value="MAU2"/>
</dbReference>
<feature type="region of interest" description="Disordered" evidence="8">
    <location>
        <begin position="886"/>
        <end position="922"/>
    </location>
</feature>
<evidence type="ECO:0000256" key="2">
    <source>
        <dbReference type="ARBA" id="ARBA00008585"/>
    </source>
</evidence>
<dbReference type="OrthoDB" id="5565328at2759"/>
<feature type="compositionally biased region" description="Basic and acidic residues" evidence="8">
    <location>
        <begin position="893"/>
        <end position="906"/>
    </location>
</feature>
<evidence type="ECO:0000256" key="8">
    <source>
        <dbReference type="SAM" id="MobiDB-lite"/>
    </source>
</evidence>
<dbReference type="GO" id="GO:0007064">
    <property type="term" value="P:mitotic sister chromatid cohesion"/>
    <property type="evidence" value="ECO:0007669"/>
    <property type="project" value="InterPro"/>
</dbReference>
<reference evidence="9" key="1">
    <citation type="journal article" date="2021" name="Nat. Commun.">
        <title>Genetic determinants of endophytism in the Arabidopsis root mycobiome.</title>
        <authorList>
            <person name="Mesny F."/>
            <person name="Miyauchi S."/>
            <person name="Thiergart T."/>
            <person name="Pickel B."/>
            <person name="Atanasova L."/>
            <person name="Karlsson M."/>
            <person name="Huettel B."/>
            <person name="Barry K.W."/>
            <person name="Haridas S."/>
            <person name="Chen C."/>
            <person name="Bauer D."/>
            <person name="Andreopoulos W."/>
            <person name="Pangilinan J."/>
            <person name="LaButti K."/>
            <person name="Riley R."/>
            <person name="Lipzen A."/>
            <person name="Clum A."/>
            <person name="Drula E."/>
            <person name="Henrissat B."/>
            <person name="Kohler A."/>
            <person name="Grigoriev I.V."/>
            <person name="Martin F.M."/>
            <person name="Hacquard S."/>
        </authorList>
    </citation>
    <scope>NUCLEOTIDE SEQUENCE</scope>
    <source>
        <strain evidence="9">MPI-CAGE-CH-0243</strain>
    </source>
</reference>
<comment type="caution">
    <text evidence="9">The sequence shown here is derived from an EMBL/GenBank/DDBJ whole genome shotgun (WGS) entry which is preliminary data.</text>
</comment>
<accession>A0A9P9IF42</accession>
<evidence type="ECO:0000256" key="6">
    <source>
        <dbReference type="ARBA" id="ARBA00023242"/>
    </source>
</evidence>
<evidence type="ECO:0000256" key="5">
    <source>
        <dbReference type="ARBA" id="ARBA00022829"/>
    </source>
</evidence>
<evidence type="ECO:0000313" key="9">
    <source>
        <dbReference type="EMBL" id="KAH7117617.1"/>
    </source>
</evidence>
<comment type="similarity">
    <text evidence="2">Belongs to the SCC4/mau-2 family.</text>
</comment>
<dbReference type="GO" id="GO:0007059">
    <property type="term" value="P:chromosome segregation"/>
    <property type="evidence" value="ECO:0007669"/>
    <property type="project" value="UniProtKB-KW"/>
</dbReference>
<evidence type="ECO:0000313" key="10">
    <source>
        <dbReference type="Proteomes" id="UP000700596"/>
    </source>
</evidence>
<protein>
    <submittedName>
        <fullName evidence="9">Cohesin loading factor-domain-containing protein</fullName>
    </submittedName>
</protein>
<dbReference type="AlphaFoldDB" id="A0A9P9IF42"/>
<feature type="compositionally biased region" description="Polar residues" evidence="8">
    <location>
        <begin position="188"/>
        <end position="227"/>
    </location>
</feature>
<feature type="compositionally biased region" description="Low complexity" evidence="8">
    <location>
        <begin position="176"/>
        <end position="187"/>
    </location>
</feature>
<sequence>MDPRYQWPPQAYHNGQYPQPQLPPNGYLPNGYPPQHPQQPLPSGYPASQPIPNHPRVVIPPRPTQQPQQYHHQMGSSEFRPPPRPGQPQVIIPAKRPSQDPMGGGMANPKIRQVQVPVQKSGQVQRISNGALERDGGHGQSRGHNGTMQQPQTPMSKPVQRAYSHQENIPRSQERNQPLQPPNQNQNYNRTPLQAQSASKQRTGTSQVPGQLRSPSLSHTPSSQVRSHPQVVIKKTAPPTNVQGQRSQQHPYNALPTDLTVLLLTAADEYINAAHSIGSVASKGRETELQHYYKLMATGLGCMEAVLKKYSQQPRDEAKLRLRYASLLIEETDNDVEIEDVLTKGIALCTRCRLLDLKYSMQHVYARYQSKTNRRGALKFLEGPIAESESFQHISWVYAFRFLKVSIALQVAGRSESAAAQQQLHQIQGHANKRGDRAIFVTACAIEAMFHLRTPGIDHIEQAQRAIAAARSLQLQTSAEQLGQISALIDCVDVACSLQQGRPDFQKMAALQEKFDTYKGPQTKYFSVLIEKTIGGNLTMTTGGIFNKTKDGRDEIVFSWLRNRELNGLGYYLSGLTALAHDTRGPKYLKEGWRYTQDSLQRSSSQPTSLLAAIQQKRWIAVLDWHLRFTLGLVACRSDDLRNTHKVLTSLRQQSSQSPFDSEPYTQIIDYLSGVYDQSRGALDSALTTYSSSCFNLPDANHPTDFKTDLAILATMNRFLILQNPSHPQHFLAGMLFSQLEPLCSNHPNLFILSAFKLIRALNPISTAEPSIQRQKTLVQNAIQHTDKLKKDFKNFQLVTICLNYLAARFFADNIAEQAVKSVQAARSVSKQNQSALWRAVSLGLCITTFQRNGYLQDAAICQQDFLGLWEVLPGPLRDQIIGVQGGGGGGRVKVEERDEDVGVKIEEDEDEDADGDYDMDD</sequence>
<evidence type="ECO:0000256" key="1">
    <source>
        <dbReference type="ARBA" id="ARBA00004123"/>
    </source>
</evidence>
<feature type="compositionally biased region" description="Acidic residues" evidence="8">
    <location>
        <begin position="907"/>
        <end position="922"/>
    </location>
</feature>